<dbReference type="Gene3D" id="1.10.150.320">
    <property type="entry name" value="Photosystem II 12 kDa extrinsic protein"/>
    <property type="match status" value="1"/>
</dbReference>
<feature type="non-terminal residue" evidence="1">
    <location>
        <position position="202"/>
    </location>
</feature>
<accession>X0WBC5</accession>
<protein>
    <recommendedName>
        <fullName evidence="2">Helix-hairpin-helix DNA-binding motif class 1 domain-containing protein</fullName>
    </recommendedName>
</protein>
<dbReference type="SUPFAM" id="SSF81585">
    <property type="entry name" value="PsbU/PolX domain-like"/>
    <property type="match status" value="1"/>
</dbReference>
<reference evidence="1" key="1">
    <citation type="journal article" date="2014" name="Front. Microbiol.">
        <title>High frequency of phylogenetically diverse reductive dehalogenase-homologous genes in deep subseafloor sedimentary metagenomes.</title>
        <authorList>
            <person name="Kawai M."/>
            <person name="Futagami T."/>
            <person name="Toyoda A."/>
            <person name="Takaki Y."/>
            <person name="Nishi S."/>
            <person name="Hori S."/>
            <person name="Arai W."/>
            <person name="Tsubouchi T."/>
            <person name="Morono Y."/>
            <person name="Uchiyama I."/>
            <person name="Ito T."/>
            <person name="Fujiyama A."/>
            <person name="Inagaki F."/>
            <person name="Takami H."/>
        </authorList>
    </citation>
    <scope>NUCLEOTIDE SEQUENCE</scope>
    <source>
        <strain evidence="1">Expedition CK06-06</strain>
    </source>
</reference>
<sequence length="202" mass="22936">MPIVDINKASKADLLKLRGIGNSLADAIIRARPYTCRNDVLKIPGITERLLKEFEIQGLKIIEVPRKESKCKPKLYKYPAWSPRPVTRLIKGKRPRLMVYEPNSGVLAGFDLKDERIPLIHLSTDDDSAVFEIENNEPRFEIKTKSGKLHMDATGILVEDGRSKEKYSWKEKTKISKIIAQLALKDEVFRSIGVKLGKGLRI</sequence>
<evidence type="ECO:0000313" key="1">
    <source>
        <dbReference type="EMBL" id="GAG09956.1"/>
    </source>
</evidence>
<proteinExistence type="predicted"/>
<comment type="caution">
    <text evidence="1">The sequence shown here is derived from an EMBL/GenBank/DDBJ whole genome shotgun (WGS) entry which is preliminary data.</text>
</comment>
<gene>
    <name evidence="1" type="ORF">S01H1_42842</name>
</gene>
<evidence type="ECO:0008006" key="2">
    <source>
        <dbReference type="Google" id="ProtNLM"/>
    </source>
</evidence>
<dbReference type="EMBL" id="BARS01027261">
    <property type="protein sequence ID" value="GAG09956.1"/>
    <property type="molecule type" value="Genomic_DNA"/>
</dbReference>
<dbReference type="AlphaFoldDB" id="X0WBC5"/>
<organism evidence="1">
    <name type="scientific">marine sediment metagenome</name>
    <dbReference type="NCBI Taxonomy" id="412755"/>
    <lineage>
        <taxon>unclassified sequences</taxon>
        <taxon>metagenomes</taxon>
        <taxon>ecological metagenomes</taxon>
    </lineage>
</organism>
<dbReference type="Pfam" id="PF12836">
    <property type="entry name" value="HHH_3"/>
    <property type="match status" value="1"/>
</dbReference>
<name>X0WBC5_9ZZZZ</name>